<evidence type="ECO:0000256" key="2">
    <source>
        <dbReference type="ARBA" id="ARBA00022741"/>
    </source>
</evidence>
<feature type="compositionally biased region" description="Gly residues" evidence="8">
    <location>
        <begin position="797"/>
        <end position="811"/>
    </location>
</feature>
<evidence type="ECO:0000259" key="9">
    <source>
        <dbReference type="PROSITE" id="PS50067"/>
    </source>
</evidence>
<protein>
    <recommendedName>
        <fullName evidence="9">Kinesin motor domain-containing protein</fullName>
    </recommendedName>
</protein>
<keyword evidence="4 7" id="KW-0175">Coiled coil</keyword>
<dbReference type="CDD" id="cd00106">
    <property type="entry name" value="KISc"/>
    <property type="match status" value="1"/>
</dbReference>
<comment type="similarity">
    <text evidence="6">Belongs to the TRAFAC class myosin-kinesin ATPase superfamily. Kinesin family.</text>
</comment>
<feature type="region of interest" description="Disordered" evidence="8">
    <location>
        <begin position="898"/>
        <end position="929"/>
    </location>
</feature>
<accession>A0A9W7F7G7</accession>
<evidence type="ECO:0000313" key="11">
    <source>
        <dbReference type="Proteomes" id="UP001165122"/>
    </source>
</evidence>
<dbReference type="GO" id="GO:0003777">
    <property type="term" value="F:microtubule motor activity"/>
    <property type="evidence" value="ECO:0007669"/>
    <property type="project" value="InterPro"/>
</dbReference>
<feature type="compositionally biased region" description="Basic and acidic residues" evidence="8">
    <location>
        <begin position="907"/>
        <end position="917"/>
    </location>
</feature>
<keyword evidence="3 6" id="KW-0067">ATP-binding</keyword>
<dbReference type="Proteomes" id="UP001165122">
    <property type="component" value="Unassembled WGS sequence"/>
</dbReference>
<evidence type="ECO:0000313" key="10">
    <source>
        <dbReference type="EMBL" id="GMI06175.1"/>
    </source>
</evidence>
<sequence>MSKLQRRMSQKGLNPPVPAGVNRQAGISMLASANKKASARQVQQEQEQQYQQQMQMQQQHYQFHQERMNPSKRQGGPRRVSTITREMDSGKASQASLQTNPDDYTLPSHATPPSPQTGYNSGQPPPPPPPDYDLGDGGAPTVNGDYGGGGLGYEGSTATKPTSSNPPAVAGFVDNPSNASERSRNFKVVIRTRPPLARELHNDNPFVNTVRVDPGGKSITVCEDLSKVDESVEMGRKTTVAHAHTFTFDYVYDQSATQRHVYETTARPIVDCSLSGYNATIFAYGQTGTGKTYTMEGFTMGNQQGGAVEDRGIIPRAIEQIFGHIQSHASPTQRYLVRASYLQIYNETICDLLKPERKNLTIREDKKRGVFVESLSEWVVRSPAEIYGLMERGGAVRATGSTKMNEISSRSHAVFIIIVEQSRTEVEEEQKNMQRVKQSFKVGKLNLVDLAGSERVRLSGATGQRLEESKKINQSLSALGNVISALTDTKGRTHVPYRDSKLTRILEDSLGGNCKTTMMAMISPALEAMVESVSTLKFANRAKNIKNEPKVNEDLDQKSLLRKYERELKRLRAELEEKNKNVVDKRHLLEVDEQRRRAEADKMAAIRALEARSLEFMKEKEEKKKLEERIAMLTDQMIRGEKGEFSENMSGGHSHQLSQEYHESMRKEMEGKMEEIEKERETIEEEKAQVDRYKQLLLKQRDIMIALTQRLNERDEQIMALQDELDAYDRHQKELEEKLDEKTAQLIHLQRVTLEHSSLSPVTDEKVRDALGEWSASGEGVKMREVGGEVGGDLMAEGGGTGGGGGGGGGAGDEKVKAELGEANRRLMELEANLAASKAENQVLSTQLDESKAEKMSMEYVLSENKMSSSATKQELENAKAALKEQQANLSTEIERLREQAQATPKSPEKPKVKSVEGRQGGQGGREVAKLEQKNETLVKERRAIKTIMEQKVKVLVNSVAQSTHTVLNDNTDVMETTAGQALAKDMAALKRLVHAAVTALANADSDEGKSSR</sequence>
<keyword evidence="11" id="KW-1185">Reference proteome</keyword>
<dbReference type="PANTHER" id="PTHR47968">
    <property type="entry name" value="CENTROMERE PROTEIN E"/>
    <property type="match status" value="1"/>
</dbReference>
<dbReference type="OrthoDB" id="3176171at2759"/>
<feature type="region of interest" description="Disordered" evidence="8">
    <location>
        <begin position="796"/>
        <end position="815"/>
    </location>
</feature>
<keyword evidence="2 6" id="KW-0547">Nucleotide-binding</keyword>
<dbReference type="PRINTS" id="PR00380">
    <property type="entry name" value="KINESINHEAVY"/>
</dbReference>
<dbReference type="InterPro" id="IPR036961">
    <property type="entry name" value="Kinesin_motor_dom_sf"/>
</dbReference>
<dbReference type="FunFam" id="3.40.850.10:FF:000083">
    <property type="entry name" value="Kinesin-like protein"/>
    <property type="match status" value="1"/>
</dbReference>
<proteinExistence type="inferred from homology"/>
<feature type="coiled-coil region" evidence="7">
    <location>
        <begin position="554"/>
        <end position="752"/>
    </location>
</feature>
<dbReference type="AlphaFoldDB" id="A0A9W7F7G7"/>
<feature type="compositionally biased region" description="Low complexity" evidence="8">
    <location>
        <begin position="41"/>
        <end position="62"/>
    </location>
</feature>
<dbReference type="Gene3D" id="3.40.850.10">
    <property type="entry name" value="Kinesin motor domain"/>
    <property type="match status" value="1"/>
</dbReference>
<dbReference type="GO" id="GO:0008017">
    <property type="term" value="F:microtubule binding"/>
    <property type="evidence" value="ECO:0007669"/>
    <property type="project" value="InterPro"/>
</dbReference>
<dbReference type="PROSITE" id="PS00411">
    <property type="entry name" value="KINESIN_MOTOR_1"/>
    <property type="match status" value="1"/>
</dbReference>
<dbReference type="InterPro" id="IPR027417">
    <property type="entry name" value="P-loop_NTPase"/>
</dbReference>
<dbReference type="InterPro" id="IPR019821">
    <property type="entry name" value="Kinesin_motor_CS"/>
</dbReference>
<dbReference type="PANTHER" id="PTHR47968:SF36">
    <property type="entry name" value="KINESIN HEAVY CHAIN ISOFORM X1"/>
    <property type="match status" value="1"/>
</dbReference>
<reference evidence="11" key="1">
    <citation type="journal article" date="2023" name="Commun. Biol.">
        <title>Genome analysis of Parmales, the sister group of diatoms, reveals the evolutionary specialization of diatoms from phago-mixotrophs to photoautotrophs.</title>
        <authorList>
            <person name="Ban H."/>
            <person name="Sato S."/>
            <person name="Yoshikawa S."/>
            <person name="Yamada K."/>
            <person name="Nakamura Y."/>
            <person name="Ichinomiya M."/>
            <person name="Sato N."/>
            <person name="Blanc-Mathieu R."/>
            <person name="Endo H."/>
            <person name="Kuwata A."/>
            <person name="Ogata H."/>
        </authorList>
    </citation>
    <scope>NUCLEOTIDE SEQUENCE [LARGE SCALE GENOMIC DNA]</scope>
    <source>
        <strain evidence="11">NIES 3700</strain>
    </source>
</reference>
<dbReference type="PROSITE" id="PS50067">
    <property type="entry name" value="KINESIN_MOTOR_2"/>
    <property type="match status" value="1"/>
</dbReference>
<dbReference type="GO" id="GO:0005874">
    <property type="term" value="C:microtubule"/>
    <property type="evidence" value="ECO:0007669"/>
    <property type="project" value="UniProtKB-KW"/>
</dbReference>
<evidence type="ECO:0000256" key="1">
    <source>
        <dbReference type="ARBA" id="ARBA00022701"/>
    </source>
</evidence>
<dbReference type="GO" id="GO:0007018">
    <property type="term" value="P:microtubule-based movement"/>
    <property type="evidence" value="ECO:0007669"/>
    <property type="project" value="InterPro"/>
</dbReference>
<dbReference type="Pfam" id="PF00225">
    <property type="entry name" value="Kinesin"/>
    <property type="match status" value="1"/>
</dbReference>
<dbReference type="InterPro" id="IPR027640">
    <property type="entry name" value="Kinesin-like_fam"/>
</dbReference>
<dbReference type="EMBL" id="BRXW01000096">
    <property type="protein sequence ID" value="GMI06175.1"/>
    <property type="molecule type" value="Genomic_DNA"/>
</dbReference>
<feature type="compositionally biased region" description="Polar residues" evidence="8">
    <location>
        <begin position="91"/>
        <end position="102"/>
    </location>
</feature>
<evidence type="ECO:0000256" key="4">
    <source>
        <dbReference type="ARBA" id="ARBA00023054"/>
    </source>
</evidence>
<keyword evidence="5 6" id="KW-0505">Motor protein</keyword>
<evidence type="ECO:0000256" key="3">
    <source>
        <dbReference type="ARBA" id="ARBA00022840"/>
    </source>
</evidence>
<feature type="binding site" evidence="6">
    <location>
        <begin position="285"/>
        <end position="292"/>
    </location>
    <ligand>
        <name>ATP</name>
        <dbReference type="ChEBI" id="CHEBI:30616"/>
    </ligand>
</feature>
<dbReference type="SUPFAM" id="SSF52540">
    <property type="entry name" value="P-loop containing nucleoside triphosphate hydrolases"/>
    <property type="match status" value="1"/>
</dbReference>
<evidence type="ECO:0000256" key="7">
    <source>
        <dbReference type="SAM" id="Coils"/>
    </source>
</evidence>
<feature type="compositionally biased region" description="Polar residues" evidence="8">
    <location>
        <begin position="156"/>
        <end position="166"/>
    </location>
</feature>
<organism evidence="10 11">
    <name type="scientific">Triparma laevis f. longispina</name>
    <dbReference type="NCBI Taxonomy" id="1714387"/>
    <lineage>
        <taxon>Eukaryota</taxon>
        <taxon>Sar</taxon>
        <taxon>Stramenopiles</taxon>
        <taxon>Ochrophyta</taxon>
        <taxon>Bolidophyceae</taxon>
        <taxon>Parmales</taxon>
        <taxon>Triparmaceae</taxon>
        <taxon>Triparma</taxon>
    </lineage>
</organism>
<feature type="region of interest" description="Disordered" evidence="8">
    <location>
        <begin position="1"/>
        <end position="181"/>
    </location>
</feature>
<feature type="domain" description="Kinesin motor" evidence="9">
    <location>
        <begin position="185"/>
        <end position="545"/>
    </location>
</feature>
<name>A0A9W7F7G7_9STRA</name>
<comment type="caution">
    <text evidence="10">The sequence shown here is derived from an EMBL/GenBank/DDBJ whole genome shotgun (WGS) entry which is preliminary data.</text>
</comment>
<evidence type="ECO:0000256" key="6">
    <source>
        <dbReference type="PROSITE-ProRule" id="PRU00283"/>
    </source>
</evidence>
<dbReference type="GO" id="GO:0005524">
    <property type="term" value="F:ATP binding"/>
    <property type="evidence" value="ECO:0007669"/>
    <property type="project" value="UniProtKB-UniRule"/>
</dbReference>
<dbReference type="InterPro" id="IPR001752">
    <property type="entry name" value="Kinesin_motor_dom"/>
</dbReference>
<evidence type="ECO:0000256" key="5">
    <source>
        <dbReference type="ARBA" id="ARBA00023175"/>
    </source>
</evidence>
<keyword evidence="1" id="KW-0493">Microtubule</keyword>
<evidence type="ECO:0000256" key="8">
    <source>
        <dbReference type="SAM" id="MobiDB-lite"/>
    </source>
</evidence>
<dbReference type="SMART" id="SM00129">
    <property type="entry name" value="KISc"/>
    <property type="match status" value="1"/>
</dbReference>
<gene>
    <name evidence="10" type="ORF">TrLO_g3513</name>
</gene>